<organism evidence="1">
    <name type="scientific">Haptolina ericina</name>
    <dbReference type="NCBI Taxonomy" id="156174"/>
    <lineage>
        <taxon>Eukaryota</taxon>
        <taxon>Haptista</taxon>
        <taxon>Haptophyta</taxon>
        <taxon>Prymnesiophyceae</taxon>
        <taxon>Prymnesiales</taxon>
        <taxon>Prymnesiaceae</taxon>
        <taxon>Haptolina</taxon>
    </lineage>
</organism>
<protein>
    <submittedName>
        <fullName evidence="1">Uncharacterized protein</fullName>
    </submittedName>
</protein>
<sequence length="123" mass="13042">MTVADLEAAINSVHATAITSDVCGWDQFMDFHFGVATWNWRSLDEVIPQIQALGRKFHTGTSTWHPAGSTLMTLFAMTPNGISVQLHNMAQGTYVPSAPSVHGHAGLCSIGPPSCTSESAAVS</sequence>
<proteinExistence type="predicted"/>
<dbReference type="EMBL" id="HBHX01002460">
    <property type="protein sequence ID" value="CAE0098723.1"/>
    <property type="molecule type" value="Transcribed_RNA"/>
</dbReference>
<accession>A0A7S3AE06</accession>
<evidence type="ECO:0000313" key="1">
    <source>
        <dbReference type="EMBL" id="CAE0098723.1"/>
    </source>
</evidence>
<reference evidence="1" key="1">
    <citation type="submission" date="2021-01" db="EMBL/GenBank/DDBJ databases">
        <authorList>
            <person name="Corre E."/>
            <person name="Pelletier E."/>
            <person name="Niang G."/>
            <person name="Scheremetjew M."/>
            <person name="Finn R."/>
            <person name="Kale V."/>
            <person name="Holt S."/>
            <person name="Cochrane G."/>
            <person name="Meng A."/>
            <person name="Brown T."/>
            <person name="Cohen L."/>
        </authorList>
    </citation>
    <scope>NUCLEOTIDE SEQUENCE</scope>
    <source>
        <strain evidence="1">CCMP281</strain>
    </source>
</reference>
<name>A0A7S3AE06_9EUKA</name>
<gene>
    <name evidence="1" type="ORF">HERI1096_LOCUS1352</name>
</gene>
<dbReference type="AlphaFoldDB" id="A0A7S3AE06"/>